<accession>A0A0B1SEE6</accession>
<evidence type="ECO:0000313" key="1">
    <source>
        <dbReference type="EMBL" id="KHJ83309.1"/>
    </source>
</evidence>
<organism evidence="1 2">
    <name type="scientific">Oesophagostomum dentatum</name>
    <name type="common">Nodular worm</name>
    <dbReference type="NCBI Taxonomy" id="61180"/>
    <lineage>
        <taxon>Eukaryota</taxon>
        <taxon>Metazoa</taxon>
        <taxon>Ecdysozoa</taxon>
        <taxon>Nematoda</taxon>
        <taxon>Chromadorea</taxon>
        <taxon>Rhabditida</taxon>
        <taxon>Rhabditina</taxon>
        <taxon>Rhabditomorpha</taxon>
        <taxon>Strongyloidea</taxon>
        <taxon>Strongylidae</taxon>
        <taxon>Oesophagostomum</taxon>
    </lineage>
</organism>
<gene>
    <name evidence="1" type="ORF">OESDEN_16994</name>
</gene>
<dbReference type="OrthoDB" id="5866334at2759"/>
<dbReference type="AlphaFoldDB" id="A0A0B1SEE6"/>
<protein>
    <submittedName>
        <fullName evidence="1">Uncharacterized protein</fullName>
    </submittedName>
</protein>
<name>A0A0B1SEE6_OESDE</name>
<keyword evidence="2" id="KW-1185">Reference proteome</keyword>
<dbReference type="SUPFAM" id="SSF49777">
    <property type="entry name" value="PEBP-like"/>
    <property type="match status" value="1"/>
</dbReference>
<proteinExistence type="predicted"/>
<dbReference type="Proteomes" id="UP000053660">
    <property type="component" value="Unassembled WGS sequence"/>
</dbReference>
<sequence>MLKPPAVNSARIPVQISSYMNYHRQARTHIALIDDLYSVVALDATSSVLHWMVVDISAQELASSVSNGITKASYLPFAPSKPATCSPFALFLFSQPSSLDMIPTFCDDLCNQRKNFR</sequence>
<dbReference type="InterPro" id="IPR036610">
    <property type="entry name" value="PEBP-like_sf"/>
</dbReference>
<reference evidence="1 2" key="1">
    <citation type="submission" date="2014-03" db="EMBL/GenBank/DDBJ databases">
        <title>Draft genome of the hookworm Oesophagostomum dentatum.</title>
        <authorList>
            <person name="Mitreva M."/>
        </authorList>
    </citation>
    <scope>NUCLEOTIDE SEQUENCE [LARGE SCALE GENOMIC DNA]</scope>
    <source>
        <strain evidence="1 2">OD-Hann</strain>
    </source>
</reference>
<dbReference type="EMBL" id="KN574093">
    <property type="protein sequence ID" value="KHJ83309.1"/>
    <property type="molecule type" value="Genomic_DNA"/>
</dbReference>
<evidence type="ECO:0000313" key="2">
    <source>
        <dbReference type="Proteomes" id="UP000053660"/>
    </source>
</evidence>
<dbReference type="Gene3D" id="3.90.280.10">
    <property type="entry name" value="PEBP-like"/>
    <property type="match status" value="1"/>
</dbReference>